<keyword evidence="2" id="KW-1185">Reference proteome</keyword>
<evidence type="ECO:0000313" key="2">
    <source>
        <dbReference type="Proteomes" id="UP000282125"/>
    </source>
</evidence>
<evidence type="ECO:0000313" key="1">
    <source>
        <dbReference type="EMBL" id="RRH69970.1"/>
    </source>
</evidence>
<dbReference type="AlphaFoldDB" id="A0A3P3D6F7"/>
<sequence length="107" mass="11819">MARALDRRIELIRVGHQNTGNGIRETITPIGSVWASRSDVGDAERAVAGTVQGTVRTAWLVRSSPLTRELKPKDRLTSQGLTFEILGLREIGRGNLIELTTEARLDR</sequence>
<reference evidence="1 2" key="1">
    <citation type="submission" date="2018-11" db="EMBL/GenBank/DDBJ databases">
        <title>Gemmobacter sp. nov., YIM 102744-1 draft genome.</title>
        <authorList>
            <person name="Li G."/>
            <person name="Jiang Y."/>
        </authorList>
    </citation>
    <scope>NUCLEOTIDE SEQUENCE [LARGE SCALE GENOMIC DNA]</scope>
    <source>
        <strain evidence="1 2">YIM 102744-1</strain>
    </source>
</reference>
<name>A0A3P3D6F7_9RHOB</name>
<protein>
    <submittedName>
        <fullName evidence="1">Head-tail adaptor protein</fullName>
    </submittedName>
</protein>
<proteinExistence type="predicted"/>
<gene>
    <name evidence="1" type="ORF">EG244_17795</name>
</gene>
<dbReference type="InterPro" id="IPR008767">
    <property type="entry name" value="Phage_SPP1_head-tail_adaptor"/>
</dbReference>
<dbReference type="Pfam" id="PF05521">
    <property type="entry name" value="Phage_HCP"/>
    <property type="match status" value="1"/>
</dbReference>
<dbReference type="EMBL" id="RRAZ01000039">
    <property type="protein sequence ID" value="RRH69970.1"/>
    <property type="molecule type" value="Genomic_DNA"/>
</dbReference>
<comment type="caution">
    <text evidence="1">The sequence shown here is derived from an EMBL/GenBank/DDBJ whole genome shotgun (WGS) entry which is preliminary data.</text>
</comment>
<dbReference type="Proteomes" id="UP000282125">
    <property type="component" value="Unassembled WGS sequence"/>
</dbReference>
<dbReference type="InterPro" id="IPR038666">
    <property type="entry name" value="SSP1_head-tail_sf"/>
</dbReference>
<dbReference type="Gene3D" id="2.40.10.270">
    <property type="entry name" value="Bacteriophage SPP1 head-tail adaptor protein"/>
    <property type="match status" value="1"/>
</dbReference>
<dbReference type="RefSeq" id="WP_124966523.1">
    <property type="nucleotide sequence ID" value="NZ_RRAZ01000039.1"/>
</dbReference>
<organism evidence="1 2">
    <name type="scientific">Falsigemmobacter faecalis</name>
    <dbReference type="NCBI Taxonomy" id="2488730"/>
    <lineage>
        <taxon>Bacteria</taxon>
        <taxon>Pseudomonadati</taxon>
        <taxon>Pseudomonadota</taxon>
        <taxon>Alphaproteobacteria</taxon>
        <taxon>Rhodobacterales</taxon>
        <taxon>Paracoccaceae</taxon>
        <taxon>Falsigemmobacter</taxon>
    </lineage>
</organism>
<accession>A0A3P3D6F7</accession>
<dbReference type="OrthoDB" id="7998779at2"/>